<dbReference type="RefSeq" id="WP_112058459.1">
    <property type="nucleotide sequence ID" value="NZ_UAWL01000006.1"/>
</dbReference>
<dbReference type="InterPro" id="IPR002791">
    <property type="entry name" value="ARMT1-like_metal-bd"/>
</dbReference>
<dbReference type="Gene3D" id="3.40.50.10880">
    <property type="entry name" value="Uncharacterised protein PF01937, DUF89, domain 3"/>
    <property type="match status" value="1"/>
</dbReference>
<dbReference type="InterPro" id="IPR036075">
    <property type="entry name" value="ARMT-1-like_metal-bd_sf"/>
</dbReference>
<dbReference type="SUPFAM" id="SSF111321">
    <property type="entry name" value="AF1104-like"/>
    <property type="match status" value="1"/>
</dbReference>
<feature type="domain" description="Damage-control phosphatase ARMT1-like metal-binding" evidence="1">
    <location>
        <begin position="42"/>
        <end position="275"/>
    </location>
</feature>
<accession>A0A2X3BCF5</accession>
<name>A0A2X3BCF5_9HELI</name>
<evidence type="ECO:0000259" key="1">
    <source>
        <dbReference type="Pfam" id="PF01937"/>
    </source>
</evidence>
<proteinExistence type="predicted"/>
<dbReference type="Gene3D" id="1.10.285.20">
    <property type="entry name" value="Uncharacterised protein PF01937, DUF89, domain 2"/>
    <property type="match status" value="1"/>
</dbReference>
<dbReference type="Proteomes" id="UP000250166">
    <property type="component" value="Unassembled WGS sequence"/>
</dbReference>
<dbReference type="Pfam" id="PF01937">
    <property type="entry name" value="ARMT1-like_dom"/>
    <property type="match status" value="1"/>
</dbReference>
<gene>
    <name evidence="2" type="ORF">NCTC13102_00740</name>
</gene>
<dbReference type="EMBL" id="UAWL01000006">
    <property type="protein sequence ID" value="SQB98283.1"/>
    <property type="molecule type" value="Genomic_DNA"/>
</dbReference>
<sequence length="284" mass="32207">MNLTQHCLTCLHNQACKTLALFDMECKVDFIPTSTTTTTLACPPPKLAIEIYKQIAQRIHNQDPYAKIKKQSIITARQILSSIPFVNDLEWGVKMAVLGNVIDYGSQKPFDIHTFGAKSCEFDIDMIDFGVFDFETFKERLGQAKKLVYIGDNAGENEFDEVLIRVIKHFYPHLTITYFTRGKPIINDITLDDLAQTDSKLFTICEVLDSGVESPGFLYDLANTQARKSYDEADLILAKGMGNFECLEDKKDERLFLLFKIKCQVVADFLGEAEGKFMFLHNSP</sequence>
<evidence type="ECO:0000313" key="3">
    <source>
        <dbReference type="Proteomes" id="UP000250166"/>
    </source>
</evidence>
<dbReference type="InterPro" id="IPR014444">
    <property type="entry name" value="PH1575-like"/>
</dbReference>
<dbReference type="PIRSF" id="PIRSF006593">
    <property type="entry name" value="UCP006593"/>
    <property type="match status" value="1"/>
</dbReference>
<reference evidence="2 3" key="1">
    <citation type="submission" date="2018-06" db="EMBL/GenBank/DDBJ databases">
        <authorList>
            <consortium name="Pathogen Informatics"/>
            <person name="Doyle S."/>
        </authorList>
    </citation>
    <scope>NUCLEOTIDE SEQUENCE [LARGE SCALE GENOMIC DNA]</scope>
    <source>
        <strain evidence="2 3">NCTC13102</strain>
    </source>
</reference>
<protein>
    <submittedName>
        <fullName evidence="2">Protein of uncharacterized function DUF89</fullName>
    </submittedName>
</protein>
<evidence type="ECO:0000313" key="2">
    <source>
        <dbReference type="EMBL" id="SQB98283.1"/>
    </source>
</evidence>
<dbReference type="AlphaFoldDB" id="A0A2X3BCF5"/>
<organism evidence="2 3">
    <name type="scientific">Helicobacter fennelliae</name>
    <dbReference type="NCBI Taxonomy" id="215"/>
    <lineage>
        <taxon>Bacteria</taxon>
        <taxon>Pseudomonadati</taxon>
        <taxon>Campylobacterota</taxon>
        <taxon>Epsilonproteobacteria</taxon>
        <taxon>Campylobacterales</taxon>
        <taxon>Helicobacteraceae</taxon>
        <taxon>Helicobacter</taxon>
    </lineage>
</organism>